<feature type="region of interest" description="Disordered" evidence="1">
    <location>
        <begin position="81"/>
        <end position="382"/>
    </location>
</feature>
<feature type="compositionally biased region" description="Basic and acidic residues" evidence="1">
    <location>
        <begin position="81"/>
        <end position="155"/>
    </location>
</feature>
<gene>
    <name evidence="3" type="ORF">TcWFU_006380</name>
</gene>
<protein>
    <submittedName>
        <fullName evidence="3">Uncharacterized protein</fullName>
    </submittedName>
</protein>
<dbReference type="EMBL" id="JAKROA010000005">
    <property type="protein sequence ID" value="KAL5106924.1"/>
    <property type="molecule type" value="Genomic_DNA"/>
</dbReference>
<feature type="compositionally biased region" description="Acidic residues" evidence="1">
    <location>
        <begin position="363"/>
        <end position="372"/>
    </location>
</feature>
<proteinExistence type="predicted"/>
<accession>A0ABR4QBC5</accession>
<evidence type="ECO:0000256" key="2">
    <source>
        <dbReference type="SAM" id="SignalP"/>
    </source>
</evidence>
<keyword evidence="4" id="KW-1185">Reference proteome</keyword>
<feature type="compositionally biased region" description="Acidic residues" evidence="1">
    <location>
        <begin position="330"/>
        <end position="339"/>
    </location>
</feature>
<feature type="compositionally biased region" description="Acidic residues" evidence="1">
    <location>
        <begin position="264"/>
        <end position="273"/>
    </location>
</feature>
<reference evidence="3 4" key="1">
    <citation type="journal article" date="2022" name="Front. Cell. Infect. Microbiol.">
        <title>The Genomes of Two Strains of Taenia crassiceps the Animal Model for the Study of Human Cysticercosis.</title>
        <authorList>
            <person name="Bobes R.J."/>
            <person name="Estrada K."/>
            <person name="Rios-Valencia D.G."/>
            <person name="Calderon-Gallegos A."/>
            <person name="de la Torre P."/>
            <person name="Carrero J.C."/>
            <person name="Sanchez-Flores A."/>
            <person name="Laclette J.P."/>
        </authorList>
    </citation>
    <scope>NUCLEOTIDE SEQUENCE [LARGE SCALE GENOMIC DNA]</scope>
    <source>
        <strain evidence="3">WFUcys</strain>
    </source>
</reference>
<name>A0ABR4QBC5_9CEST</name>
<evidence type="ECO:0000313" key="4">
    <source>
        <dbReference type="Proteomes" id="UP001651158"/>
    </source>
</evidence>
<dbReference type="Proteomes" id="UP001651158">
    <property type="component" value="Unassembled WGS sequence"/>
</dbReference>
<feature type="compositionally biased region" description="Basic and acidic residues" evidence="1">
    <location>
        <begin position="166"/>
        <end position="254"/>
    </location>
</feature>
<feature type="signal peptide" evidence="2">
    <location>
        <begin position="1"/>
        <end position="24"/>
    </location>
</feature>
<sequence>MQSMEGKHSFFTFFVAICAVCGYARPIGHHEAIDGTSHMSEYLEFKPHWPVQVEGYASDRNHFEVSVCGALLKDGEYRRDDAKQDGEEVDAAKVPHEYDKERGEYRKGLEHEKRTVSEEEEGCDAKRHDLDDKDEGKRKEEAHKNGRPNEIDKVQGEAQVQRKKTKDVDNKRGDLSKIKVDKERKVREHKQEQFQGSERYKRMADFKEERKRQGNRSDEDEKSRKGIDKEGPVKEGAEEDGVKLGGKGDDKEESGGTLIGIEDRVEEEDEEEDGVKLGGKGDDKEESGGTLIGIEDRVEEEDEEEDGVKLGGKGDDKEESGGTLIGIEDRVEEEDEEEDGVKLGGKGDDTEESGGTLIGIEDRVEEEDEEEDGVKLGGKGDDLDGGGDQRLYTLVARHLWWLDLSYGPGDHIQTSFTSFTSSSSAFIPPPFLLPLLVYLHFRLKRIC</sequence>
<feature type="chain" id="PRO_5046859989" evidence="2">
    <location>
        <begin position="25"/>
        <end position="447"/>
    </location>
</feature>
<comment type="caution">
    <text evidence="3">The sequence shown here is derived from an EMBL/GenBank/DDBJ whole genome shotgun (WGS) entry which is preliminary data.</text>
</comment>
<organism evidence="3 4">
    <name type="scientific">Taenia crassiceps</name>
    <dbReference type="NCBI Taxonomy" id="6207"/>
    <lineage>
        <taxon>Eukaryota</taxon>
        <taxon>Metazoa</taxon>
        <taxon>Spiralia</taxon>
        <taxon>Lophotrochozoa</taxon>
        <taxon>Platyhelminthes</taxon>
        <taxon>Cestoda</taxon>
        <taxon>Eucestoda</taxon>
        <taxon>Cyclophyllidea</taxon>
        <taxon>Taeniidae</taxon>
        <taxon>Taenia</taxon>
    </lineage>
</organism>
<evidence type="ECO:0000256" key="1">
    <source>
        <dbReference type="SAM" id="MobiDB-lite"/>
    </source>
</evidence>
<evidence type="ECO:0000313" key="3">
    <source>
        <dbReference type="EMBL" id="KAL5106924.1"/>
    </source>
</evidence>
<keyword evidence="2" id="KW-0732">Signal</keyword>
<feature type="compositionally biased region" description="Acidic residues" evidence="1">
    <location>
        <begin position="297"/>
        <end position="306"/>
    </location>
</feature>